<feature type="region of interest" description="Disordered" evidence="1">
    <location>
        <begin position="127"/>
        <end position="166"/>
    </location>
</feature>
<dbReference type="Proteomes" id="UP000035642">
    <property type="component" value="Unassembled WGS sequence"/>
</dbReference>
<name>A0A0K0DRU1_ANGCA</name>
<dbReference type="AlphaFoldDB" id="A0A0K0DRU1"/>
<organism evidence="2 3">
    <name type="scientific">Angiostrongylus cantonensis</name>
    <name type="common">Rat lungworm</name>
    <dbReference type="NCBI Taxonomy" id="6313"/>
    <lineage>
        <taxon>Eukaryota</taxon>
        <taxon>Metazoa</taxon>
        <taxon>Ecdysozoa</taxon>
        <taxon>Nematoda</taxon>
        <taxon>Chromadorea</taxon>
        <taxon>Rhabditida</taxon>
        <taxon>Rhabditina</taxon>
        <taxon>Rhabditomorpha</taxon>
        <taxon>Strongyloidea</taxon>
        <taxon>Metastrongylidae</taxon>
        <taxon>Angiostrongylus</taxon>
    </lineage>
</organism>
<evidence type="ECO:0000313" key="2">
    <source>
        <dbReference type="Proteomes" id="UP000035642"/>
    </source>
</evidence>
<reference evidence="2" key="1">
    <citation type="submission" date="2012-09" db="EMBL/GenBank/DDBJ databases">
        <authorList>
            <person name="Martin A.A."/>
        </authorList>
    </citation>
    <scope>NUCLEOTIDE SEQUENCE</scope>
</reference>
<reference evidence="3" key="2">
    <citation type="submission" date="2017-02" db="UniProtKB">
        <authorList>
            <consortium name="WormBaseParasite"/>
        </authorList>
    </citation>
    <scope>IDENTIFICATION</scope>
</reference>
<protein>
    <submittedName>
        <fullName evidence="3">Uncharacterized protein</fullName>
    </submittedName>
</protein>
<proteinExistence type="predicted"/>
<evidence type="ECO:0000256" key="1">
    <source>
        <dbReference type="SAM" id="MobiDB-lite"/>
    </source>
</evidence>
<evidence type="ECO:0000313" key="3">
    <source>
        <dbReference type="WBParaSite" id="ACAC_0001448001-mRNA-1"/>
    </source>
</evidence>
<sequence>MSIQNVRKRFGLLRDENGLSDHFKRSQDGTLLARNRPHDILTVDDREEEKTKELIVFAPPLVFPGTKEQCIQERHKAVELPLEAIALVDSPIIHDTALFGEVGKVQKRPVTQISLKKLQPKTLTLDEQHKEPAYLRPLTPIQKMRPAVSGPDDFQHSAPFSAEAQE</sequence>
<keyword evidence="2" id="KW-1185">Reference proteome</keyword>
<dbReference type="WBParaSite" id="ACAC_0001448001-mRNA-1">
    <property type="protein sequence ID" value="ACAC_0001448001-mRNA-1"/>
    <property type="gene ID" value="ACAC_0001448001"/>
</dbReference>
<accession>A0A0K0DRU1</accession>